<comment type="caution">
    <text evidence="1">The sequence shown here is derived from an EMBL/GenBank/DDBJ whole genome shotgun (WGS) entry which is preliminary data.</text>
</comment>
<keyword evidence="2" id="KW-1185">Reference proteome</keyword>
<evidence type="ECO:0000313" key="2">
    <source>
        <dbReference type="Proteomes" id="UP000639775"/>
    </source>
</evidence>
<proteinExistence type="predicted"/>
<protein>
    <submittedName>
        <fullName evidence="1">Uncharacterized protein</fullName>
    </submittedName>
</protein>
<organism evidence="1 2">
    <name type="scientific">Roseovarius gahaiensis</name>
    <dbReference type="NCBI Taxonomy" id="2716691"/>
    <lineage>
        <taxon>Bacteria</taxon>
        <taxon>Pseudomonadati</taxon>
        <taxon>Pseudomonadota</taxon>
        <taxon>Alphaproteobacteria</taxon>
        <taxon>Rhodobacterales</taxon>
        <taxon>Roseobacteraceae</taxon>
        <taxon>Roseovarius</taxon>
    </lineage>
</organism>
<evidence type="ECO:0000313" key="1">
    <source>
        <dbReference type="EMBL" id="NHQ75230.1"/>
    </source>
</evidence>
<sequence>MSHGIGKEILELLSKGESASSGILDITPRDSTARVTSMLKQYDRFALFESRKHQALFNLLASAEEALGPNRLTLEDH</sequence>
<dbReference type="EMBL" id="JAAORB010000028">
    <property type="protein sequence ID" value="NHQ75230.1"/>
    <property type="molecule type" value="Genomic_DNA"/>
</dbReference>
<name>A0A967EGY9_9RHOB</name>
<dbReference type="Proteomes" id="UP000639775">
    <property type="component" value="Unassembled WGS sequence"/>
</dbReference>
<reference evidence="1" key="1">
    <citation type="submission" date="2020-03" db="EMBL/GenBank/DDBJ databases">
        <title>Roseovarius gahaiensis sp. nov., isolated from Gahai Saline Lake, China.</title>
        <authorList>
            <person name="Sun X."/>
        </authorList>
    </citation>
    <scope>NUCLEOTIDE SEQUENCE</scope>
    <source>
        <strain evidence="1">GH877</strain>
    </source>
</reference>
<dbReference type="RefSeq" id="WP_167198049.1">
    <property type="nucleotide sequence ID" value="NZ_JAAORB010000028.1"/>
</dbReference>
<gene>
    <name evidence="1" type="ORF">HAT86_12270</name>
</gene>
<dbReference type="AlphaFoldDB" id="A0A967EGY9"/>
<accession>A0A967EGY9</accession>